<sequence>MIFLSFIRLTRLYFLRLQAIFANGAKQASKTFAHYCLDYGQNGQKRIVKIEKWYLIQGNRSPESGEEQKPVLPVYSSTIKNALFLIVTESASTQVFTYQNFSLARATQMSEFRNPHRRVKLQKSSLITKQN</sequence>
<gene>
    <name evidence="1" type="ORF">V144x_51110</name>
</gene>
<dbReference type="Proteomes" id="UP000318704">
    <property type="component" value="Chromosome"/>
</dbReference>
<dbReference type="KEGG" id="gaw:V144x_51110"/>
<reference evidence="1 2" key="1">
    <citation type="submission" date="2019-03" db="EMBL/GenBank/DDBJ databases">
        <title>Deep-cultivation of Planctomycetes and their phenomic and genomic characterization uncovers novel biology.</title>
        <authorList>
            <person name="Wiegand S."/>
            <person name="Jogler M."/>
            <person name="Boedeker C."/>
            <person name="Pinto D."/>
            <person name="Vollmers J."/>
            <person name="Rivas-Marin E."/>
            <person name="Kohn T."/>
            <person name="Peeters S.H."/>
            <person name="Heuer A."/>
            <person name="Rast P."/>
            <person name="Oberbeckmann S."/>
            <person name="Bunk B."/>
            <person name="Jeske O."/>
            <person name="Meyerdierks A."/>
            <person name="Storesund J.E."/>
            <person name="Kallscheuer N."/>
            <person name="Luecker S."/>
            <person name="Lage O.M."/>
            <person name="Pohl T."/>
            <person name="Merkel B.J."/>
            <person name="Hornburger P."/>
            <person name="Mueller R.-W."/>
            <person name="Bruemmer F."/>
            <person name="Labrenz M."/>
            <person name="Spormann A.M."/>
            <person name="Op den Camp H."/>
            <person name="Overmann J."/>
            <person name="Amann R."/>
            <person name="Jetten M.S.M."/>
            <person name="Mascher T."/>
            <person name="Medema M.H."/>
            <person name="Devos D.P."/>
            <person name="Kaster A.-K."/>
            <person name="Ovreas L."/>
            <person name="Rohde M."/>
            <person name="Galperin M.Y."/>
            <person name="Jogler C."/>
        </authorList>
    </citation>
    <scope>NUCLEOTIDE SEQUENCE [LARGE SCALE GENOMIC DNA]</scope>
    <source>
        <strain evidence="1 2">V144</strain>
    </source>
</reference>
<accession>A0A517W2X0</accession>
<protein>
    <submittedName>
        <fullName evidence="1">Uncharacterized protein</fullName>
    </submittedName>
</protein>
<dbReference type="EMBL" id="CP037920">
    <property type="protein sequence ID" value="QDT99599.1"/>
    <property type="molecule type" value="Genomic_DNA"/>
</dbReference>
<evidence type="ECO:0000313" key="1">
    <source>
        <dbReference type="EMBL" id="QDT99599.1"/>
    </source>
</evidence>
<evidence type="ECO:0000313" key="2">
    <source>
        <dbReference type="Proteomes" id="UP000318704"/>
    </source>
</evidence>
<name>A0A517W2X0_9PLAN</name>
<organism evidence="1 2">
    <name type="scientific">Gimesia aquarii</name>
    <dbReference type="NCBI Taxonomy" id="2527964"/>
    <lineage>
        <taxon>Bacteria</taxon>
        <taxon>Pseudomonadati</taxon>
        <taxon>Planctomycetota</taxon>
        <taxon>Planctomycetia</taxon>
        <taxon>Planctomycetales</taxon>
        <taxon>Planctomycetaceae</taxon>
        <taxon>Gimesia</taxon>
    </lineage>
</organism>
<proteinExistence type="predicted"/>
<dbReference type="AlphaFoldDB" id="A0A517W2X0"/>
<dbReference type="RefSeq" id="WP_144989263.1">
    <property type="nucleotide sequence ID" value="NZ_CP037920.1"/>
</dbReference>